<dbReference type="InterPro" id="IPR007253">
    <property type="entry name" value="Cell_wall-bd_2"/>
</dbReference>
<keyword evidence="2" id="KW-0732">Signal</keyword>
<evidence type="ECO:0000313" key="4">
    <source>
        <dbReference type="Proteomes" id="UP000264006"/>
    </source>
</evidence>
<evidence type="ECO:0000313" key="3">
    <source>
        <dbReference type="EMBL" id="AXV09734.1"/>
    </source>
</evidence>
<name>A0A346Y5I7_9ACTN</name>
<reference evidence="3 4" key="1">
    <citation type="submission" date="2018-09" db="EMBL/GenBank/DDBJ databases">
        <title>Complete genome sequence of Euzebya sp. DY32-46 isolated from seawater of Pacific Ocean.</title>
        <authorList>
            <person name="Xu L."/>
            <person name="Wu Y.-H."/>
            <person name="Xu X.-W."/>
        </authorList>
    </citation>
    <scope>NUCLEOTIDE SEQUENCE [LARGE SCALE GENOMIC DNA]</scope>
    <source>
        <strain evidence="3 4">DY32-46</strain>
    </source>
</reference>
<dbReference type="EMBL" id="CP031165">
    <property type="protein sequence ID" value="AXV09734.1"/>
    <property type="molecule type" value="Genomic_DNA"/>
</dbReference>
<dbReference type="Proteomes" id="UP000264006">
    <property type="component" value="Chromosome"/>
</dbReference>
<sequence length="775" mass="79493">MTRHHRFGPLLAVLLVMGVTPAALAQPTFGAEPRPLTPAQGQLVTEEVEVAVDLPRQLGPDGPFVRQVSFFNEFFDPRTETEQRFFVGFDDIGVAIGESPRCDLFPGGCVVDGVWHFTWQPFEDSPTGPQALGLEVFICPQPDSPFPECEVLRIDSFFDVFVDLTPPFVEIVEPAPDTVIDIGDEVALVVEADPIGAPALVAWTFQPVSFLGGKGLPLKDQHVEGADLSGDNDDDGRTGDSSCAPTAAASSLAWFAMDNAEDFGGLLPAGDTMAAQMKALTDRIGELAGTDDDGTSVEGLKKAIEDYLEENDLDDDFEVELDEDPSLAEISTEFGRGQDVLLGVYGEGFAHRVAVENVTRLEDGSTVVNIMDPWSGLVESITVGPDGQAQYDPPWTEATDPVDVVLDRMIHVSPTADADEVAIPSGDRAFGGVPGSSITWDTTGVAPGEYLVRATATDADGTPFTATTRVTLAGDTPTPSDAVVRLSGTGRELTAVQVAGDSYADGAASAAVLARADAFPDALAGTPLAAEVDGPLLLTGSTALSSVTADELERAVPSGATVYLLGGEAALSADVADAVEALGYTVRRLGGASRTETAAVIAEEGLDSPDTVLLTTGDNFPDALGAGVAAAAVDGAVLLTAGTTVPPATQAYLDGMPGATVFAIGGPAAGAAPDATPIVGASRFETAVMVAEAFFSAPTVAGLATGADFPDALAGGAHIARLGGPILLTDGSSFSAAVEAYLEGVAATTSRVYVYGGVGVVSDDVADAAVTAIGG</sequence>
<evidence type="ECO:0000256" key="1">
    <source>
        <dbReference type="SAM" id="MobiDB-lite"/>
    </source>
</evidence>
<dbReference type="Gene3D" id="3.40.50.12090">
    <property type="match status" value="1"/>
</dbReference>
<dbReference type="OrthoDB" id="9808778at2"/>
<feature type="chain" id="PRO_5017047364" description="Cell wall binding repeat 2" evidence="2">
    <location>
        <begin position="26"/>
        <end position="775"/>
    </location>
</feature>
<dbReference type="InterPro" id="IPR051922">
    <property type="entry name" value="Bact_Sporulation_Assoc"/>
</dbReference>
<gene>
    <name evidence="3" type="ORF">DVS28_a5078</name>
</gene>
<proteinExistence type="predicted"/>
<dbReference type="KEGG" id="euz:DVS28_a5078"/>
<protein>
    <recommendedName>
        <fullName evidence="5">Cell wall binding repeat 2</fullName>
    </recommendedName>
</protein>
<keyword evidence="4" id="KW-1185">Reference proteome</keyword>
<feature type="signal peptide" evidence="2">
    <location>
        <begin position="1"/>
        <end position="25"/>
    </location>
</feature>
<dbReference type="PANTHER" id="PTHR30032">
    <property type="entry name" value="N-ACETYLMURAMOYL-L-ALANINE AMIDASE-RELATED"/>
    <property type="match status" value="1"/>
</dbReference>
<dbReference type="RefSeq" id="WP_114593869.1">
    <property type="nucleotide sequence ID" value="NZ_CP031165.1"/>
</dbReference>
<evidence type="ECO:0000256" key="2">
    <source>
        <dbReference type="SAM" id="SignalP"/>
    </source>
</evidence>
<organism evidence="3 4">
    <name type="scientific">Euzebya pacifica</name>
    <dbReference type="NCBI Taxonomy" id="1608957"/>
    <lineage>
        <taxon>Bacteria</taxon>
        <taxon>Bacillati</taxon>
        <taxon>Actinomycetota</taxon>
        <taxon>Nitriliruptoria</taxon>
        <taxon>Euzebyales</taxon>
    </lineage>
</organism>
<accession>A0A346Y5I7</accession>
<evidence type="ECO:0008006" key="5">
    <source>
        <dbReference type="Google" id="ProtNLM"/>
    </source>
</evidence>
<dbReference type="AlphaFoldDB" id="A0A346Y5I7"/>
<dbReference type="PANTHER" id="PTHR30032:SF8">
    <property type="entry name" value="GERMINATION-SPECIFIC N-ACETYLMURAMOYL-L-ALANINE AMIDASE"/>
    <property type="match status" value="1"/>
</dbReference>
<dbReference type="Pfam" id="PF04122">
    <property type="entry name" value="CW_binding_2"/>
    <property type="match status" value="3"/>
</dbReference>
<feature type="region of interest" description="Disordered" evidence="1">
    <location>
        <begin position="222"/>
        <end position="243"/>
    </location>
</feature>